<dbReference type="EMBL" id="VSSQ01043418">
    <property type="protein sequence ID" value="MPM97102.1"/>
    <property type="molecule type" value="Genomic_DNA"/>
</dbReference>
<protein>
    <submittedName>
        <fullName evidence="2">Uncharacterized protein</fullName>
    </submittedName>
</protein>
<feature type="region of interest" description="Disordered" evidence="1">
    <location>
        <begin position="220"/>
        <end position="247"/>
    </location>
</feature>
<comment type="caution">
    <text evidence="2">The sequence shown here is derived from an EMBL/GenBank/DDBJ whole genome shotgun (WGS) entry which is preliminary data.</text>
</comment>
<evidence type="ECO:0000313" key="2">
    <source>
        <dbReference type="EMBL" id="MPM97102.1"/>
    </source>
</evidence>
<name>A0A645E8Y0_9ZZZZ</name>
<dbReference type="AlphaFoldDB" id="A0A645E8Y0"/>
<proteinExistence type="predicted"/>
<gene>
    <name evidence="2" type="ORF">SDC9_144275</name>
</gene>
<evidence type="ECO:0000256" key="1">
    <source>
        <dbReference type="SAM" id="MobiDB-lite"/>
    </source>
</evidence>
<reference evidence="2" key="1">
    <citation type="submission" date="2019-08" db="EMBL/GenBank/DDBJ databases">
        <authorList>
            <person name="Kucharzyk K."/>
            <person name="Murdoch R.W."/>
            <person name="Higgins S."/>
            <person name="Loffler F."/>
        </authorList>
    </citation>
    <scope>NUCLEOTIDE SEQUENCE</scope>
</reference>
<organism evidence="2">
    <name type="scientific">bioreactor metagenome</name>
    <dbReference type="NCBI Taxonomy" id="1076179"/>
    <lineage>
        <taxon>unclassified sequences</taxon>
        <taxon>metagenomes</taxon>
        <taxon>ecological metagenomes</taxon>
    </lineage>
</organism>
<accession>A0A645E8Y0</accession>
<sequence length="247" mass="27708">MKRIIRLMAIIVCLCVVSPLPVRGEMSPLPADLQDWMRDFQASYLSSDPVTLKPIVPVPGWYTYAGGDWTCQYPPGWSVLSGDALSFLACDARQLCCYDYVQMQSFLQPLAHDQVGVYALRRVAGDLPFQVEDTFDKNILPQLMLAPPSGISRIWYIRWQHPQAGNMFTMLQVVMLSYFNSFAGGSSSASWTSWTAPEDEFAALAGSVFTPMYYSSTYTIPGSGESDRDRDGYPDSEDNYPDDPNYH</sequence>